<keyword evidence="5" id="KW-1185">Reference proteome</keyword>
<dbReference type="PANTHER" id="PTHR10039">
    <property type="entry name" value="AMELOGENIN"/>
    <property type="match status" value="1"/>
</dbReference>
<sequence>MEAAGLMNHFPCLVVRGICDYSDSHKNKEWQAYAAVAAAVYAKEHLCRIIPNQVEAENKIKEVLSAVNEIRDNLQQTRADIEVIGLEQRGGKIERWLSPPDPSTNYNNALKQRQEGSGLWFLNIDAFAKWKERQNSFLWLNGIPGCGKTILSSIIIEHIATVLPPNQQLLYFYFDFNHTDKQTLDSMLRSLLGQLCSKSGDSSKELDSLHLSCENGYRQPSCESLCETLLRMIEQMEAVWIVLDALDECHDTRVDFKVPAFVVYHQCSFKAVSGNGCFGPLGNYMRTTSLRKHTRSVLGPRSLRDNQKVVARHETSN</sequence>
<dbReference type="PANTHER" id="PTHR10039:SF16">
    <property type="entry name" value="GPI INOSITOL-DEACYLASE"/>
    <property type="match status" value="1"/>
</dbReference>
<organism evidence="4 5">
    <name type="scientific">Conoideocrella luteorostrata</name>
    <dbReference type="NCBI Taxonomy" id="1105319"/>
    <lineage>
        <taxon>Eukaryota</taxon>
        <taxon>Fungi</taxon>
        <taxon>Dikarya</taxon>
        <taxon>Ascomycota</taxon>
        <taxon>Pezizomycotina</taxon>
        <taxon>Sordariomycetes</taxon>
        <taxon>Hypocreomycetidae</taxon>
        <taxon>Hypocreales</taxon>
        <taxon>Clavicipitaceae</taxon>
        <taxon>Conoideocrella</taxon>
    </lineage>
</organism>
<protein>
    <recommendedName>
        <fullName evidence="3">Nephrocystin 3-like N-terminal domain-containing protein</fullName>
    </recommendedName>
</protein>
<evidence type="ECO:0000256" key="1">
    <source>
        <dbReference type="ARBA" id="ARBA00022737"/>
    </source>
</evidence>
<dbReference type="InterPro" id="IPR056884">
    <property type="entry name" value="NPHP3-like_N"/>
</dbReference>
<dbReference type="EMBL" id="JASWJB010000075">
    <property type="protein sequence ID" value="KAK2601578.1"/>
    <property type="molecule type" value="Genomic_DNA"/>
</dbReference>
<dbReference type="GO" id="GO:0009116">
    <property type="term" value="P:nucleoside metabolic process"/>
    <property type="evidence" value="ECO:0007669"/>
    <property type="project" value="InterPro"/>
</dbReference>
<dbReference type="SUPFAM" id="SSF53167">
    <property type="entry name" value="Purine and uridine phosphorylases"/>
    <property type="match status" value="1"/>
</dbReference>
<gene>
    <name evidence="4" type="ORF">QQS21_004896</name>
</gene>
<reference evidence="4" key="1">
    <citation type="submission" date="2023-06" db="EMBL/GenBank/DDBJ databases">
        <title>Conoideocrella luteorostrata (Hypocreales: Clavicipitaceae), a potential biocontrol fungus for elongate hemlock scale in United States Christmas tree production areas.</title>
        <authorList>
            <person name="Barrett H."/>
            <person name="Lovett B."/>
            <person name="Macias A.M."/>
            <person name="Stajich J.E."/>
            <person name="Kasson M.T."/>
        </authorList>
    </citation>
    <scope>NUCLEOTIDE SEQUENCE</scope>
    <source>
        <strain evidence="4">ARSEF 14590</strain>
    </source>
</reference>
<feature type="coiled-coil region" evidence="2">
    <location>
        <begin position="53"/>
        <end position="80"/>
    </location>
</feature>
<evidence type="ECO:0000313" key="5">
    <source>
        <dbReference type="Proteomes" id="UP001251528"/>
    </source>
</evidence>
<keyword evidence="1" id="KW-0677">Repeat</keyword>
<feature type="domain" description="Nephrocystin 3-like N-terminal" evidence="3">
    <location>
        <begin position="116"/>
        <end position="253"/>
    </location>
</feature>
<evidence type="ECO:0000256" key="2">
    <source>
        <dbReference type="SAM" id="Coils"/>
    </source>
</evidence>
<dbReference type="Gene3D" id="3.40.50.300">
    <property type="entry name" value="P-loop containing nucleotide triphosphate hydrolases"/>
    <property type="match status" value="1"/>
</dbReference>
<comment type="caution">
    <text evidence="4">The sequence shown here is derived from an EMBL/GenBank/DDBJ whole genome shotgun (WGS) entry which is preliminary data.</text>
</comment>
<proteinExistence type="predicted"/>
<dbReference type="Pfam" id="PF24883">
    <property type="entry name" value="NPHP3_N"/>
    <property type="match status" value="1"/>
</dbReference>
<dbReference type="AlphaFoldDB" id="A0AAJ0CQI3"/>
<evidence type="ECO:0000313" key="4">
    <source>
        <dbReference type="EMBL" id="KAK2601578.1"/>
    </source>
</evidence>
<name>A0AAJ0CQI3_9HYPO</name>
<dbReference type="GO" id="GO:0003824">
    <property type="term" value="F:catalytic activity"/>
    <property type="evidence" value="ECO:0007669"/>
    <property type="project" value="InterPro"/>
</dbReference>
<dbReference type="InterPro" id="IPR027417">
    <property type="entry name" value="P-loop_NTPase"/>
</dbReference>
<keyword evidence="2" id="KW-0175">Coiled coil</keyword>
<dbReference type="SUPFAM" id="SSF52540">
    <property type="entry name" value="P-loop containing nucleoside triphosphate hydrolases"/>
    <property type="match status" value="1"/>
</dbReference>
<evidence type="ECO:0000259" key="3">
    <source>
        <dbReference type="Pfam" id="PF24883"/>
    </source>
</evidence>
<dbReference type="Proteomes" id="UP001251528">
    <property type="component" value="Unassembled WGS sequence"/>
</dbReference>
<dbReference type="InterPro" id="IPR035994">
    <property type="entry name" value="Nucleoside_phosphorylase_sf"/>
</dbReference>
<dbReference type="Gene3D" id="3.40.50.1580">
    <property type="entry name" value="Nucleoside phosphorylase domain"/>
    <property type="match status" value="1"/>
</dbReference>
<accession>A0AAJ0CQI3</accession>